<reference evidence="2 3" key="1">
    <citation type="journal article" date="2016" name="Front. Microbiol.">
        <title>Genomic Resource of Rice Seed Associated Bacteria.</title>
        <authorList>
            <person name="Midha S."/>
            <person name="Bansal K."/>
            <person name="Sharma S."/>
            <person name="Kumar N."/>
            <person name="Patil P.P."/>
            <person name="Chaudhry V."/>
            <person name="Patil P.B."/>
        </authorList>
    </citation>
    <scope>NUCLEOTIDE SEQUENCE [LARGE SCALE GENOMIC DNA]</scope>
    <source>
        <strain evidence="2 3">NS226</strain>
    </source>
</reference>
<dbReference type="STRING" id="401562.NS365_14975"/>
<dbReference type="PANTHER" id="PTHR23419">
    <property type="entry name" value="DIVALENT CATION TOLERANCE CUTA-RELATED"/>
    <property type="match status" value="1"/>
</dbReference>
<comment type="similarity">
    <text evidence="1">Belongs to the CutA family.</text>
</comment>
<protein>
    <submittedName>
        <fullName evidence="2">Cation tolerance protein CutA</fullName>
    </submittedName>
</protein>
<dbReference type="PANTHER" id="PTHR23419:SF8">
    <property type="entry name" value="FI09726P"/>
    <property type="match status" value="1"/>
</dbReference>
<dbReference type="Pfam" id="PF03091">
    <property type="entry name" value="CutA1"/>
    <property type="match status" value="1"/>
</dbReference>
<dbReference type="SUPFAM" id="SSF54913">
    <property type="entry name" value="GlnB-like"/>
    <property type="match status" value="1"/>
</dbReference>
<dbReference type="AlphaFoldDB" id="A0A175R4H3"/>
<evidence type="ECO:0000256" key="1">
    <source>
        <dbReference type="ARBA" id="ARBA00010169"/>
    </source>
</evidence>
<dbReference type="GO" id="GO:0010038">
    <property type="term" value="P:response to metal ion"/>
    <property type="evidence" value="ECO:0007669"/>
    <property type="project" value="InterPro"/>
</dbReference>
<comment type="caution">
    <text evidence="2">The sequence shown here is derived from an EMBL/GenBank/DDBJ whole genome shotgun (WGS) entry which is preliminary data.</text>
</comment>
<dbReference type="InterPro" id="IPR015867">
    <property type="entry name" value="N-reg_PII/ATP_PRibTrfase_C"/>
</dbReference>
<dbReference type="RefSeq" id="WP_058636006.1">
    <property type="nucleotide sequence ID" value="NZ_LDPZ01000042.1"/>
</dbReference>
<dbReference type="Proteomes" id="UP000078272">
    <property type="component" value="Unassembled WGS sequence"/>
</dbReference>
<dbReference type="InterPro" id="IPR011322">
    <property type="entry name" value="N-reg_PII-like_a/b"/>
</dbReference>
<dbReference type="InterPro" id="IPR004323">
    <property type="entry name" value="Ion_tolerance_CutA"/>
</dbReference>
<dbReference type="EMBL" id="LDPZ01000042">
    <property type="protein sequence ID" value="KTQ88150.1"/>
    <property type="molecule type" value="Genomic_DNA"/>
</dbReference>
<dbReference type="PATRIC" id="fig|401562.3.peg.3391"/>
<name>A0A175R4H3_9HYPH</name>
<dbReference type="OrthoDB" id="37622at2"/>
<evidence type="ECO:0000313" key="3">
    <source>
        <dbReference type="Proteomes" id="UP000078272"/>
    </source>
</evidence>
<dbReference type="GO" id="GO:0005507">
    <property type="term" value="F:copper ion binding"/>
    <property type="evidence" value="ECO:0007669"/>
    <property type="project" value="TreeGrafter"/>
</dbReference>
<evidence type="ECO:0000313" key="2">
    <source>
        <dbReference type="EMBL" id="KTQ88150.1"/>
    </source>
</evidence>
<sequence length="106" mass="11452">MSAISIDVTCPDEATAREIADTLLGRHLVACCQIGAPIESRYWWNGAIERAAEVPLVLKTRADLFESVAAAIRDLHPYETPAILGTPMLADEATLRWIADACIASS</sequence>
<organism evidence="2 3">
    <name type="scientific">Aureimonas ureilytica</name>
    <dbReference type="NCBI Taxonomy" id="401562"/>
    <lineage>
        <taxon>Bacteria</taxon>
        <taxon>Pseudomonadati</taxon>
        <taxon>Pseudomonadota</taxon>
        <taxon>Alphaproteobacteria</taxon>
        <taxon>Hyphomicrobiales</taxon>
        <taxon>Aurantimonadaceae</taxon>
        <taxon>Aureimonas</taxon>
    </lineage>
</organism>
<accession>A0A175R4H3</accession>
<dbReference type="Gene3D" id="3.30.70.120">
    <property type="match status" value="1"/>
</dbReference>
<gene>
    <name evidence="2" type="ORF">NS226_17295</name>
</gene>
<proteinExistence type="inferred from homology"/>